<feature type="transmembrane region" description="Helical" evidence="2">
    <location>
        <begin position="58"/>
        <end position="76"/>
    </location>
</feature>
<comment type="caution">
    <text evidence="3">The sequence shown here is derived from an EMBL/GenBank/DDBJ whole genome shotgun (WGS) entry which is preliminary data.</text>
</comment>
<name>A0A5M6CWH9_9BACT</name>
<dbReference type="Proteomes" id="UP000324479">
    <property type="component" value="Unassembled WGS sequence"/>
</dbReference>
<keyword evidence="2" id="KW-0472">Membrane</keyword>
<feature type="region of interest" description="Disordered" evidence="1">
    <location>
        <begin position="1"/>
        <end position="25"/>
    </location>
</feature>
<gene>
    <name evidence="3" type="ORF">FYK55_23680</name>
</gene>
<sequence>MNDPNPYQPPRIDDPDGAVSKLSPDQPSLGGAWFAAGAVTFLTGLFLADWFPDGTGKVIRSSALFAAVICMAIAIYRSRPDDRPDRDVARGNFDR</sequence>
<dbReference type="EMBL" id="VWOX01000018">
    <property type="protein sequence ID" value="KAA5539578.1"/>
    <property type="molecule type" value="Genomic_DNA"/>
</dbReference>
<dbReference type="RefSeq" id="WP_150079117.1">
    <property type="nucleotide sequence ID" value="NZ_VWOX01000018.1"/>
</dbReference>
<organism evidence="3 4">
    <name type="scientific">Roseiconus nitratireducens</name>
    <dbReference type="NCBI Taxonomy" id="2605748"/>
    <lineage>
        <taxon>Bacteria</taxon>
        <taxon>Pseudomonadati</taxon>
        <taxon>Planctomycetota</taxon>
        <taxon>Planctomycetia</taxon>
        <taxon>Pirellulales</taxon>
        <taxon>Pirellulaceae</taxon>
        <taxon>Roseiconus</taxon>
    </lineage>
</organism>
<keyword evidence="4" id="KW-1185">Reference proteome</keyword>
<evidence type="ECO:0000256" key="2">
    <source>
        <dbReference type="SAM" id="Phobius"/>
    </source>
</evidence>
<evidence type="ECO:0000313" key="3">
    <source>
        <dbReference type="EMBL" id="KAA5539578.1"/>
    </source>
</evidence>
<reference evidence="3 4" key="1">
    <citation type="submission" date="2019-08" db="EMBL/GenBank/DDBJ databases">
        <authorList>
            <person name="Dhanesh K."/>
            <person name="Kumar G."/>
            <person name="Sasikala C."/>
            <person name="Venkata Ramana C."/>
        </authorList>
    </citation>
    <scope>NUCLEOTIDE SEQUENCE [LARGE SCALE GENOMIC DNA]</scope>
    <source>
        <strain evidence="3 4">JC645</strain>
    </source>
</reference>
<evidence type="ECO:0000256" key="1">
    <source>
        <dbReference type="SAM" id="MobiDB-lite"/>
    </source>
</evidence>
<keyword evidence="2" id="KW-0812">Transmembrane</keyword>
<keyword evidence="2" id="KW-1133">Transmembrane helix</keyword>
<evidence type="ECO:0000313" key="4">
    <source>
        <dbReference type="Proteomes" id="UP000324479"/>
    </source>
</evidence>
<dbReference type="AlphaFoldDB" id="A0A5M6CWH9"/>
<protein>
    <submittedName>
        <fullName evidence="3">Uncharacterized protein</fullName>
    </submittedName>
</protein>
<accession>A0A5M6CWH9</accession>
<proteinExistence type="predicted"/>
<feature type="transmembrane region" description="Helical" evidence="2">
    <location>
        <begin position="31"/>
        <end position="51"/>
    </location>
</feature>